<evidence type="ECO:0000259" key="2">
    <source>
        <dbReference type="Pfam" id="PF14686"/>
    </source>
</evidence>
<proteinExistence type="predicted"/>
<dbReference type="GO" id="GO:0030246">
    <property type="term" value="F:carbohydrate binding"/>
    <property type="evidence" value="ECO:0007669"/>
    <property type="project" value="InterPro"/>
</dbReference>
<feature type="chain" id="PRO_5019251009" evidence="1">
    <location>
        <begin position="26"/>
        <end position="249"/>
    </location>
</feature>
<keyword evidence="3" id="KW-0456">Lyase</keyword>
<reference evidence="3" key="1">
    <citation type="submission" date="2019-02" db="EMBL/GenBank/DDBJ databases">
        <authorList>
            <person name="Gruber-Vodicka R. H."/>
            <person name="Seah K. B. B."/>
        </authorList>
    </citation>
    <scope>NUCLEOTIDE SEQUENCE</scope>
    <source>
        <strain evidence="3">BECK_M6</strain>
    </source>
</reference>
<dbReference type="AlphaFoldDB" id="A0A450UIP1"/>
<dbReference type="InterPro" id="IPR013784">
    <property type="entry name" value="Carb-bd-like_fold"/>
</dbReference>
<accession>A0A450UIP1</accession>
<dbReference type="Gene3D" id="2.60.40.1120">
    <property type="entry name" value="Carboxypeptidase-like, regulatory domain"/>
    <property type="match status" value="1"/>
</dbReference>
<keyword evidence="1" id="KW-0732">Signal</keyword>
<dbReference type="Pfam" id="PF14686">
    <property type="entry name" value="fn3_3"/>
    <property type="match status" value="1"/>
</dbReference>
<evidence type="ECO:0000313" key="3">
    <source>
        <dbReference type="EMBL" id="VFJ92416.1"/>
    </source>
</evidence>
<sequence length="249" mass="27007">MKKSTTCAFILASTLASTLGLGAQAATYQVTEVEDGGNVTGRVTFTGDDPPPKVYAITKDTKICGSGDRLIDYVKVDDGGLADAVVYLAKIKAGKPFPETTNTGSVDQKGCEFHPFLQVMRNDQEFSALNSDPVSHNIHTYEILGRAKKTVFNVSQPDQGSEIKKKVKLKRGAAMKVECDQHDFMHGFVFVAKNPYFAVVDEKGNYTIDNIPPGKYTVKAWHGTLGEKKVKVDVGSGKSATADFEFKGK</sequence>
<name>A0A450UIP1_9GAMM</name>
<dbReference type="SUPFAM" id="SSF49452">
    <property type="entry name" value="Starch-binding domain-like"/>
    <property type="match status" value="1"/>
</dbReference>
<gene>
    <name evidence="3" type="ORF">BECKLFY1418A_GA0070994_10234</name>
</gene>
<feature type="signal peptide" evidence="1">
    <location>
        <begin position="1"/>
        <end position="25"/>
    </location>
</feature>
<feature type="domain" description="Rhamnogalacturonan lyase" evidence="2">
    <location>
        <begin position="196"/>
        <end position="241"/>
    </location>
</feature>
<dbReference type="EMBL" id="CAADFH010000023">
    <property type="protein sequence ID" value="VFJ92416.1"/>
    <property type="molecule type" value="Genomic_DNA"/>
</dbReference>
<dbReference type="InterPro" id="IPR029413">
    <property type="entry name" value="RG-lyase_II"/>
</dbReference>
<protein>
    <submittedName>
        <fullName evidence="3">Polysaccharide lyase family 4, domain II</fullName>
    </submittedName>
</protein>
<evidence type="ECO:0000256" key="1">
    <source>
        <dbReference type="SAM" id="SignalP"/>
    </source>
</evidence>
<dbReference type="GO" id="GO:0016829">
    <property type="term" value="F:lyase activity"/>
    <property type="evidence" value="ECO:0007669"/>
    <property type="project" value="UniProtKB-KW"/>
</dbReference>
<organism evidence="3">
    <name type="scientific">Candidatus Kentrum sp. LFY</name>
    <dbReference type="NCBI Taxonomy" id="2126342"/>
    <lineage>
        <taxon>Bacteria</taxon>
        <taxon>Pseudomonadati</taxon>
        <taxon>Pseudomonadota</taxon>
        <taxon>Gammaproteobacteria</taxon>
        <taxon>Candidatus Kentrum</taxon>
    </lineage>
</organism>